<feature type="compositionally biased region" description="Basic and acidic residues" evidence="1">
    <location>
        <begin position="326"/>
        <end position="339"/>
    </location>
</feature>
<protein>
    <submittedName>
        <fullName evidence="2">Uncharacterized protein</fullName>
    </submittedName>
</protein>
<name>A0A8X6S3K3_TRICX</name>
<dbReference type="EMBL" id="BMAU01021227">
    <property type="protein sequence ID" value="GFY01386.1"/>
    <property type="molecule type" value="Genomic_DNA"/>
</dbReference>
<feature type="compositionally biased region" description="Basic and acidic residues" evidence="1">
    <location>
        <begin position="352"/>
        <end position="364"/>
    </location>
</feature>
<organism evidence="2 3">
    <name type="scientific">Trichonephila clavipes</name>
    <name type="common">Golden silk orbweaver</name>
    <name type="synonym">Nephila clavipes</name>
    <dbReference type="NCBI Taxonomy" id="2585209"/>
    <lineage>
        <taxon>Eukaryota</taxon>
        <taxon>Metazoa</taxon>
        <taxon>Ecdysozoa</taxon>
        <taxon>Arthropoda</taxon>
        <taxon>Chelicerata</taxon>
        <taxon>Arachnida</taxon>
        <taxon>Araneae</taxon>
        <taxon>Araneomorphae</taxon>
        <taxon>Entelegynae</taxon>
        <taxon>Araneoidea</taxon>
        <taxon>Nephilidae</taxon>
        <taxon>Trichonephila</taxon>
    </lineage>
</organism>
<proteinExistence type="predicted"/>
<evidence type="ECO:0000256" key="1">
    <source>
        <dbReference type="SAM" id="MobiDB-lite"/>
    </source>
</evidence>
<feature type="compositionally biased region" description="Basic and acidic residues" evidence="1">
    <location>
        <begin position="181"/>
        <end position="229"/>
    </location>
</feature>
<dbReference type="Proteomes" id="UP000887159">
    <property type="component" value="Unassembled WGS sequence"/>
</dbReference>
<feature type="compositionally biased region" description="Basic and acidic residues" evidence="1">
    <location>
        <begin position="247"/>
        <end position="270"/>
    </location>
</feature>
<keyword evidence="3" id="KW-1185">Reference proteome</keyword>
<gene>
    <name evidence="2" type="primary">NCL1_50502</name>
    <name evidence="2" type="ORF">TNCV_849941</name>
</gene>
<accession>A0A8X6S3K3</accession>
<sequence>MIANYVNEQYDTWDQFLHEFAYTIRTNEQRLVNETTGKTPAELFLGRKFITPFQKLVIVSDGTEFVVGDIERLFEEARRNTETKHEKWKKYYNRRRRNVQIKVNDWVLVATHPLSSATRKVVAKFKPKFEGPYRVLDVKNNNLVIWKAGKRLTINVDQVRIYRHRKCDETEIGTGSSDNGSLRDESCGFDRVQRRSNDSRDGKKKGSEVKRELEEKGLSFRNNQGEKHTNKTNKRGPLIRSIPSSWSEKDRTIKKSKNERLAYKRSHESRSGGPERVQKGSEHRVNKRNLSSNDTNSDLPKYRKKSRREETVAPTTSGYNLRPRIGKREESRPTIERKTQQGRPVRSRKGRERNDSPYIEERTRSSNKNARRGGDQQRQD</sequence>
<feature type="compositionally biased region" description="Polar residues" evidence="1">
    <location>
        <begin position="288"/>
        <end position="298"/>
    </location>
</feature>
<comment type="caution">
    <text evidence="2">The sequence shown here is derived from an EMBL/GenBank/DDBJ whole genome shotgun (WGS) entry which is preliminary data.</text>
</comment>
<evidence type="ECO:0000313" key="3">
    <source>
        <dbReference type="Proteomes" id="UP000887159"/>
    </source>
</evidence>
<feature type="region of interest" description="Disordered" evidence="1">
    <location>
        <begin position="170"/>
        <end position="380"/>
    </location>
</feature>
<evidence type="ECO:0000313" key="2">
    <source>
        <dbReference type="EMBL" id="GFY01386.1"/>
    </source>
</evidence>
<dbReference type="AlphaFoldDB" id="A0A8X6S3K3"/>
<reference evidence="2" key="1">
    <citation type="submission" date="2020-08" db="EMBL/GenBank/DDBJ databases">
        <title>Multicomponent nature underlies the extraordinary mechanical properties of spider dragline silk.</title>
        <authorList>
            <person name="Kono N."/>
            <person name="Nakamura H."/>
            <person name="Mori M."/>
            <person name="Yoshida Y."/>
            <person name="Ohtoshi R."/>
            <person name="Malay A.D."/>
            <person name="Moran D.A.P."/>
            <person name="Tomita M."/>
            <person name="Numata K."/>
            <person name="Arakawa K."/>
        </authorList>
    </citation>
    <scope>NUCLEOTIDE SEQUENCE</scope>
</reference>